<dbReference type="Gene3D" id="3.90.199.10">
    <property type="entry name" value="Topoisomerase II, domain 5"/>
    <property type="match status" value="1"/>
</dbReference>
<dbReference type="Gene3D" id="3.30.1360.40">
    <property type="match status" value="1"/>
</dbReference>
<dbReference type="InterPro" id="IPR013760">
    <property type="entry name" value="Topo_IIA-like_dom_sf"/>
</dbReference>
<dbReference type="PANTHER" id="PTHR43493">
    <property type="entry name" value="DNA GYRASE/TOPOISOMERASE SUBUNIT A"/>
    <property type="match status" value="1"/>
</dbReference>
<feature type="region of interest" description="Disordered" evidence="7">
    <location>
        <begin position="835"/>
        <end position="880"/>
    </location>
</feature>
<dbReference type="InterPro" id="IPR013758">
    <property type="entry name" value="Topo_IIA_A/C_ab"/>
</dbReference>
<feature type="domain" description="Topo IIA-type catalytic" evidence="8">
    <location>
        <begin position="183"/>
        <end position="697"/>
    </location>
</feature>
<name>A0ABQ5SNG0_9CHLO</name>
<dbReference type="EMBL" id="BSDZ01000101">
    <property type="protein sequence ID" value="GLI71075.1"/>
    <property type="molecule type" value="Genomic_DNA"/>
</dbReference>
<feature type="region of interest" description="Disordered" evidence="7">
    <location>
        <begin position="1016"/>
        <end position="1045"/>
    </location>
</feature>
<reference evidence="9 10" key="1">
    <citation type="journal article" date="2023" name="IScience">
        <title>Expanded male sex-determining region conserved during the evolution of homothallism in the green alga Volvox.</title>
        <authorList>
            <person name="Yamamoto K."/>
            <person name="Matsuzaki R."/>
            <person name="Mahakham W."/>
            <person name="Heman W."/>
            <person name="Sekimoto H."/>
            <person name="Kawachi M."/>
            <person name="Minakuchi Y."/>
            <person name="Toyoda A."/>
            <person name="Nozaki H."/>
        </authorList>
    </citation>
    <scope>NUCLEOTIDE SEQUENCE [LARGE SCALE GENOMIC DNA]</scope>
    <source>
        <strain evidence="9 10">NIES-4468</strain>
    </source>
</reference>
<feature type="region of interest" description="Disordered" evidence="7">
    <location>
        <begin position="93"/>
        <end position="127"/>
    </location>
</feature>
<dbReference type="InterPro" id="IPR035516">
    <property type="entry name" value="Gyrase/topoIV_suA_C"/>
</dbReference>
<comment type="catalytic activity">
    <reaction evidence="6">
        <text>ATP-dependent breakage, passage and rejoining of double-stranded DNA.</text>
        <dbReference type="EC" id="5.6.2.2"/>
    </reaction>
</comment>
<dbReference type="PANTHER" id="PTHR43493:SF5">
    <property type="entry name" value="DNA GYRASE SUBUNIT A, CHLOROPLASTIC_MITOCHONDRIAL"/>
    <property type="match status" value="1"/>
</dbReference>
<dbReference type="PROSITE" id="PS52040">
    <property type="entry name" value="TOPO_IIA"/>
    <property type="match status" value="1"/>
</dbReference>
<evidence type="ECO:0000259" key="8">
    <source>
        <dbReference type="PROSITE" id="PS52040"/>
    </source>
</evidence>
<dbReference type="CDD" id="cd00187">
    <property type="entry name" value="TOP4c"/>
    <property type="match status" value="1"/>
</dbReference>
<dbReference type="SMART" id="SM00434">
    <property type="entry name" value="TOP4c"/>
    <property type="match status" value="1"/>
</dbReference>
<protein>
    <recommendedName>
        <fullName evidence="2">DNA topoisomerase (ATP-hydrolyzing)</fullName>
        <ecNumber evidence="2">5.6.2.2</ecNumber>
    </recommendedName>
</protein>
<feature type="active site" description="O-(5'-phospho-DNA)-tyrosine intermediate" evidence="6">
    <location>
        <position position="271"/>
    </location>
</feature>
<sequence>MSSAIQHSLPVGNTAWRRQYKASPCIRNASHLHGWCCLWRAYPNLRQLSHPPAATSATSNSVSGGSVSPSNGIMGRGLGVCGHGLGNRRAASTITAARNRSTSSGGSSGQEPDPDADTAATVEAAAATAARADREGSIGGGGGGAAVAVADSMIGRVEDTELYDETYKSYLSYAMSVIVSRAIPDVRDGLKPVHRRILYAMHELGLAHNKPFKKCARVVGEVLGKFHPHGDTAVYDSLVRMAQFFSMRQPLVDGHGNFGSLDDDPAAAMRYTECRLTRAAGESLLRDLGRDTVDWQPTFDESQSEPLVLPAVAPNLLVNGSAGIAVGLASNIPPHNLGEVVAALRALISDPWVSTEQLMQHVRGPDFPTGGEIVVGPELLQAYDTGKGSVVVRGKATVERLGGGGGAADDGAAAAVAAVATGRGRRRRGAVAATATYAGEEGPAAGRREQIVISELPYQVFKSDLVAAIAELIESKQLEGASDVRDESDRTGVRVVVDVKKGHSGEAVLAQLYKSTKLQVNFNFNCMSLHNMKPRLMGLKAMLEAFLDFRCEVVQRRSSAALLAARQRLHLVQGFLRLLEEDGRLDAVVADVRVAADGAAARRALVSRHDLSEDQAEAILGLTLRRLTGLEAAKLEQERVELQQTITRLQNILASRTALLAVVEQEAAALAEAHPDPRRTALVAASDIPVHPDPEDLRPSQSCLVLASRRGFLRRLPDEALALQNRNTRGKSGIRLRGGDFLAALTSSSDRDMLLLLTPDGKMFKTRVASVPAAAAAAGSTAMAASQASTSGVAASAGPSGASVANVLKIPESFPIAAIVPVPAGLLPAAVVPSSPCGGSSATASPAASTEQVADGAPGGDANDEDAEIQGGGDDSGADAEAAQGPCLVLCSRQGLIKRLPLRNRRDRKKGITVMGIGSRTPEGTEATGPAGTSEELGWAALSSSPRDVVVLASAEGQVLMFPASDVRILRPQSGGVQALRISKRRHQDRIADMIVLPADRVPLLGMQLPAAAAAAAGDDGTAPGSAAQGSEDGGEDEEVEEDTRGELELHEQQERDGDGPASGPAGPCLLIVTAHGIGKRIPLGQLRLGTRRQAGVLAIRVSRAERARRSRSSGGATTAAAAAPTTPVPSPSRGPDRVVAVLAVRDGEEVVMASRNGVVVRQSVDGIAVQGRITRGTFVMQLDDGDEVVDISIAPPPAASSTSTLTSNGAAERGVVGRAVDRGHGVLGGRGE</sequence>
<feature type="compositionally biased region" description="Acidic residues" evidence="7">
    <location>
        <begin position="1033"/>
        <end position="1042"/>
    </location>
</feature>
<evidence type="ECO:0000256" key="2">
    <source>
        <dbReference type="ARBA" id="ARBA00012895"/>
    </source>
</evidence>
<dbReference type="EC" id="5.6.2.2" evidence="2"/>
<keyword evidence="5 6" id="KW-0413">Isomerase</keyword>
<comment type="similarity">
    <text evidence="1">Belongs to the type II topoisomerase GyrA/ParC subunit family.</text>
</comment>
<keyword evidence="4 6" id="KW-0238">DNA-binding</keyword>
<evidence type="ECO:0000256" key="4">
    <source>
        <dbReference type="ARBA" id="ARBA00023125"/>
    </source>
</evidence>
<dbReference type="Proteomes" id="UP001165090">
    <property type="component" value="Unassembled WGS sequence"/>
</dbReference>
<dbReference type="Gene3D" id="1.10.268.10">
    <property type="entry name" value="Topoisomerase, domain 3"/>
    <property type="match status" value="1"/>
</dbReference>
<dbReference type="InterPro" id="IPR006691">
    <property type="entry name" value="GyrA/parC_rep"/>
</dbReference>
<feature type="compositionally biased region" description="Low complexity" evidence="7">
    <location>
        <begin position="1016"/>
        <end position="1028"/>
    </location>
</feature>
<feature type="region of interest" description="Disordered" evidence="7">
    <location>
        <begin position="1104"/>
        <end position="1135"/>
    </location>
</feature>
<dbReference type="InterPro" id="IPR050220">
    <property type="entry name" value="Type_II_DNA_Topoisomerases"/>
</dbReference>
<dbReference type="InterPro" id="IPR002205">
    <property type="entry name" value="Topo_IIA_dom_A"/>
</dbReference>
<evidence type="ECO:0000313" key="9">
    <source>
        <dbReference type="EMBL" id="GLI71075.1"/>
    </source>
</evidence>
<evidence type="ECO:0000256" key="6">
    <source>
        <dbReference type="PROSITE-ProRule" id="PRU01384"/>
    </source>
</evidence>
<organism evidence="9 10">
    <name type="scientific">Volvox africanus</name>
    <dbReference type="NCBI Taxonomy" id="51714"/>
    <lineage>
        <taxon>Eukaryota</taxon>
        <taxon>Viridiplantae</taxon>
        <taxon>Chlorophyta</taxon>
        <taxon>core chlorophytes</taxon>
        <taxon>Chlorophyceae</taxon>
        <taxon>CS clade</taxon>
        <taxon>Chlamydomonadales</taxon>
        <taxon>Volvocaceae</taxon>
        <taxon>Volvox</taxon>
    </lineage>
</organism>
<evidence type="ECO:0000256" key="3">
    <source>
        <dbReference type="ARBA" id="ARBA00023029"/>
    </source>
</evidence>
<feature type="compositionally biased region" description="Low complexity" evidence="7">
    <location>
        <begin position="1113"/>
        <end position="1126"/>
    </location>
</feature>
<keyword evidence="3 6" id="KW-0799">Topoisomerase</keyword>
<proteinExistence type="inferred from homology"/>
<accession>A0ABQ5SNG0</accession>
<dbReference type="Pfam" id="PF00521">
    <property type="entry name" value="DNA_topoisoIV"/>
    <property type="match status" value="1"/>
</dbReference>
<evidence type="ECO:0000256" key="7">
    <source>
        <dbReference type="SAM" id="MobiDB-lite"/>
    </source>
</evidence>
<dbReference type="SUPFAM" id="SSF101904">
    <property type="entry name" value="GyrA/ParC C-terminal domain-like"/>
    <property type="match status" value="1"/>
</dbReference>
<feature type="compositionally biased region" description="Low complexity" evidence="7">
    <location>
        <begin position="835"/>
        <end position="850"/>
    </location>
</feature>
<gene>
    <name evidence="9" type="ORF">VaNZ11_015993</name>
</gene>
<dbReference type="InterPro" id="IPR013757">
    <property type="entry name" value="Topo_IIA_A_a_sf"/>
</dbReference>
<evidence type="ECO:0000256" key="5">
    <source>
        <dbReference type="ARBA" id="ARBA00023235"/>
    </source>
</evidence>
<dbReference type="SUPFAM" id="SSF56719">
    <property type="entry name" value="Type II DNA topoisomerase"/>
    <property type="match status" value="1"/>
</dbReference>
<dbReference type="Pfam" id="PF03989">
    <property type="entry name" value="DNA_gyraseA_C"/>
    <property type="match status" value="4"/>
</dbReference>
<dbReference type="Gene3D" id="2.120.10.90">
    <property type="entry name" value="DNA gyrase/topoisomerase IV, subunit A, C-terminal"/>
    <property type="match status" value="1"/>
</dbReference>
<comment type="caution">
    <text evidence="9">The sequence shown here is derived from an EMBL/GenBank/DDBJ whole genome shotgun (WGS) entry which is preliminary data.</text>
</comment>
<evidence type="ECO:0000313" key="10">
    <source>
        <dbReference type="Proteomes" id="UP001165090"/>
    </source>
</evidence>
<evidence type="ECO:0000256" key="1">
    <source>
        <dbReference type="ARBA" id="ARBA00008263"/>
    </source>
</evidence>
<feature type="compositionally biased region" description="Low complexity" evidence="7">
    <location>
        <begin position="117"/>
        <end position="127"/>
    </location>
</feature>
<keyword evidence="10" id="KW-1185">Reference proteome</keyword>